<dbReference type="Proteomes" id="UP001597417">
    <property type="component" value="Unassembled WGS sequence"/>
</dbReference>
<sequence length="94" mass="10075">MPPFAAPRCLSRVVEGTLGTLKAVPLLGTVLGELRDAVRHIERLAAFAATELPEIVYQLEKIREHLAAIERKTDAGAENGAENTAVSPDGRRTG</sequence>
<evidence type="ECO:0000313" key="2">
    <source>
        <dbReference type="EMBL" id="MFD2416717.1"/>
    </source>
</evidence>
<gene>
    <name evidence="2" type="ORF">ACFSXZ_10315</name>
</gene>
<evidence type="ECO:0000256" key="1">
    <source>
        <dbReference type="SAM" id="MobiDB-lite"/>
    </source>
</evidence>
<organism evidence="2 3">
    <name type="scientific">Amycolatopsis pigmentata</name>
    <dbReference type="NCBI Taxonomy" id="450801"/>
    <lineage>
        <taxon>Bacteria</taxon>
        <taxon>Bacillati</taxon>
        <taxon>Actinomycetota</taxon>
        <taxon>Actinomycetes</taxon>
        <taxon>Pseudonocardiales</taxon>
        <taxon>Pseudonocardiaceae</taxon>
        <taxon>Amycolatopsis</taxon>
    </lineage>
</organism>
<name>A0ABW5FSA7_9PSEU</name>
<dbReference type="EMBL" id="JBHUKR010000006">
    <property type="protein sequence ID" value="MFD2416717.1"/>
    <property type="molecule type" value="Genomic_DNA"/>
</dbReference>
<protein>
    <submittedName>
        <fullName evidence="2">Uncharacterized protein</fullName>
    </submittedName>
</protein>
<evidence type="ECO:0000313" key="3">
    <source>
        <dbReference type="Proteomes" id="UP001597417"/>
    </source>
</evidence>
<accession>A0ABW5FSA7</accession>
<comment type="caution">
    <text evidence="2">The sequence shown here is derived from an EMBL/GenBank/DDBJ whole genome shotgun (WGS) entry which is preliminary data.</text>
</comment>
<dbReference type="RefSeq" id="WP_378263764.1">
    <property type="nucleotide sequence ID" value="NZ_JBHUKR010000006.1"/>
</dbReference>
<proteinExistence type="predicted"/>
<feature type="region of interest" description="Disordered" evidence="1">
    <location>
        <begin position="71"/>
        <end position="94"/>
    </location>
</feature>
<keyword evidence="3" id="KW-1185">Reference proteome</keyword>
<reference evidence="3" key="1">
    <citation type="journal article" date="2019" name="Int. J. Syst. Evol. Microbiol.">
        <title>The Global Catalogue of Microorganisms (GCM) 10K type strain sequencing project: providing services to taxonomists for standard genome sequencing and annotation.</title>
        <authorList>
            <consortium name="The Broad Institute Genomics Platform"/>
            <consortium name="The Broad Institute Genome Sequencing Center for Infectious Disease"/>
            <person name="Wu L."/>
            <person name="Ma J."/>
        </authorList>
    </citation>
    <scope>NUCLEOTIDE SEQUENCE [LARGE SCALE GENOMIC DNA]</scope>
    <source>
        <strain evidence="3">CGMCC 4.7645</strain>
    </source>
</reference>